<dbReference type="AlphaFoldDB" id="A0A0L8M6Q5"/>
<protein>
    <submittedName>
        <fullName evidence="1">Uncharacterized protein</fullName>
    </submittedName>
</protein>
<evidence type="ECO:0000313" key="2">
    <source>
        <dbReference type="Proteomes" id="UP000037084"/>
    </source>
</evidence>
<dbReference type="Proteomes" id="UP000037084">
    <property type="component" value="Unassembled WGS sequence"/>
</dbReference>
<evidence type="ECO:0000313" key="1">
    <source>
        <dbReference type="EMBL" id="KOG45994.1"/>
    </source>
</evidence>
<name>A0A0L8M6Q5_STRVG</name>
<accession>A0A0L8M6Q5</accession>
<dbReference type="EMBL" id="LGUV01000356">
    <property type="protein sequence ID" value="KOG45994.1"/>
    <property type="molecule type" value="Genomic_DNA"/>
</dbReference>
<comment type="caution">
    <text evidence="1">The sequence shown here is derived from an EMBL/GenBank/DDBJ whole genome shotgun (WGS) entry which is preliminary data.</text>
</comment>
<sequence length="75" mass="8361">MDDVLDVLDVLLDGATEQRLKLISGDEARALMVLLGLLESDEQPEEVRRAAGEMRFRIASRLGRPADTGVRPARW</sequence>
<dbReference type="RefSeq" id="WP_030386751.1">
    <property type="nucleotide sequence ID" value="NZ_LGUV01000356.1"/>
</dbReference>
<reference evidence="2" key="1">
    <citation type="submission" date="2015-07" db="EMBL/GenBank/DDBJ databases">
        <authorList>
            <consortium name="Consortium for Microbial Forensics and Genomics (microFORGE)"/>
            <person name="Knight B.M."/>
            <person name="Roberts D.P."/>
            <person name="Lin D."/>
            <person name="Hari K."/>
            <person name="Fletcher J."/>
            <person name="Melcher U."/>
            <person name="Blagden T."/>
            <person name="Winegar R.A."/>
        </authorList>
    </citation>
    <scope>NUCLEOTIDE SEQUENCE [LARGE SCALE GENOMIC DNA]</scope>
    <source>
        <strain evidence="2">NRRL B-1447</strain>
    </source>
</reference>
<dbReference type="PATRIC" id="fig|1961.12.peg.6387"/>
<proteinExistence type="predicted"/>
<organism evidence="1 2">
    <name type="scientific">Streptomyces virginiae</name>
    <name type="common">Streptomyces cinnamonensis</name>
    <dbReference type="NCBI Taxonomy" id="1961"/>
    <lineage>
        <taxon>Bacteria</taxon>
        <taxon>Bacillati</taxon>
        <taxon>Actinomycetota</taxon>
        <taxon>Actinomycetes</taxon>
        <taxon>Kitasatosporales</taxon>
        <taxon>Streptomycetaceae</taxon>
        <taxon>Streptomyces</taxon>
    </lineage>
</organism>
<gene>
    <name evidence="1" type="ORF">ADK75_28710</name>
</gene>
<dbReference type="OrthoDB" id="4310501at2"/>